<reference evidence="2" key="1">
    <citation type="journal article" date="2017" name="Ticks Tick Borne Dis.">
        <title>An insight into the sialome of Hyalomma excavatum.</title>
        <authorList>
            <person name="Ribeiro J.M."/>
            <person name="Slovak M."/>
            <person name="Francischetti I.M."/>
        </authorList>
    </citation>
    <scope>NUCLEOTIDE SEQUENCE</scope>
    <source>
        <strain evidence="2">Samish</strain>
        <tissue evidence="2">Salivary glands</tissue>
    </source>
</reference>
<dbReference type="Gene3D" id="1.20.120.830">
    <property type="entry name" value="Serine-rich domain"/>
    <property type="match status" value="1"/>
</dbReference>
<proteinExistence type="evidence at transcript level"/>
<feature type="coiled-coil region" evidence="1">
    <location>
        <begin position="5"/>
        <end position="46"/>
    </location>
</feature>
<evidence type="ECO:0000313" key="2">
    <source>
        <dbReference type="EMBL" id="JAP67770.1"/>
    </source>
</evidence>
<protein>
    <submittedName>
        <fullName evidence="2">Uncharacterized protein</fullName>
    </submittedName>
</protein>
<feature type="non-terminal residue" evidence="2">
    <location>
        <position position="1"/>
    </location>
</feature>
<accession>A0A131XNT5</accession>
<organism evidence="2">
    <name type="scientific">Hyalomma excavatum</name>
    <dbReference type="NCBI Taxonomy" id="257692"/>
    <lineage>
        <taxon>Eukaryota</taxon>
        <taxon>Metazoa</taxon>
        <taxon>Ecdysozoa</taxon>
        <taxon>Arthropoda</taxon>
        <taxon>Chelicerata</taxon>
        <taxon>Arachnida</taxon>
        <taxon>Acari</taxon>
        <taxon>Parasitiformes</taxon>
        <taxon>Ixodida</taxon>
        <taxon>Ixodoidea</taxon>
        <taxon>Ixodidae</taxon>
        <taxon>Hyalomminae</taxon>
        <taxon>Hyalomma</taxon>
    </lineage>
</organism>
<dbReference type="InterPro" id="IPR038319">
    <property type="entry name" value="Serine_rich_sf"/>
</dbReference>
<feature type="coiled-coil region" evidence="1">
    <location>
        <begin position="114"/>
        <end position="180"/>
    </location>
</feature>
<evidence type="ECO:0000256" key="1">
    <source>
        <dbReference type="SAM" id="Coils"/>
    </source>
</evidence>
<keyword evidence="1" id="KW-0175">Coiled coil</keyword>
<name>A0A131XNT5_9ACAR</name>
<dbReference type="AlphaFoldDB" id="A0A131XNT5"/>
<sequence length="182" mass="20925">TENELHDLKARHRGASVELEALKAAADRLQTQCEELTKANEGVSTKITDLSTKIYQERASRLERITNVEQYIDGIRTALEKIVWSPEALERLAETLRTELPDLVQRSAYLDSCIECKKSELAEAESSNSNLAKDVTFGEEEQQAILQIFREEVHRLQAVRRRLTLQKQQLKEEVDRLSRFES</sequence>
<dbReference type="EMBL" id="GEFH01000811">
    <property type="protein sequence ID" value="JAP67770.1"/>
    <property type="molecule type" value="mRNA"/>
</dbReference>